<evidence type="ECO:0000259" key="2">
    <source>
        <dbReference type="Pfam" id="PF01757"/>
    </source>
</evidence>
<sequence>MGRTLWLDGLRGIASAIVAVFHATECEPISILGFLNNSYWDDPPDENRHFVQLPPIRLLFAGSSMVSLFLVISGYAVSIPIIASRDEHALNLRFFHRICSASTRRVLRIYLPTVTILFISHLLYFIGVYHWDPPGEEWLSGLEPWKAPLSHIMHVLRRILHLLDVTNKCINNNSGNCLLEDNNITFQLWTMPVEFRGSCAVYLLIVTLAHWMRRPRLIALALVAVYWFYIGQWDLFCFVAGLFLAERDIGLVPIYEGNGEIELPCHSGNAAQTTFTKLRLACGKMSETKSFHRACTGFYFIIGMFLLCMTHRDVGEQTLSPEYMFLYFIRSPNWVDSETLSRSWKSVGAVLTVFAISRSPLLQSPLNSRPMQFLGKISFPLYLIHPVIYLTFKRPIRNMLWLIATGTPYSSEADAKNYPQMFIAAWAGSGMICGLIIVGVSEMWYRFVDLKYLEIGRQFEKWATHEITR</sequence>
<accession>A0AAD6MTL5</accession>
<dbReference type="GO" id="GO:0016747">
    <property type="term" value="F:acyltransferase activity, transferring groups other than amino-acyl groups"/>
    <property type="evidence" value="ECO:0007669"/>
    <property type="project" value="InterPro"/>
</dbReference>
<protein>
    <submittedName>
        <fullName evidence="3">Acyltransferase 3</fullName>
    </submittedName>
</protein>
<gene>
    <name evidence="3" type="ORF">N7493_008320</name>
</gene>
<feature type="transmembrane region" description="Helical" evidence="1">
    <location>
        <begin position="55"/>
        <end position="83"/>
    </location>
</feature>
<keyword evidence="4" id="KW-1185">Reference proteome</keyword>
<feature type="transmembrane region" description="Helical" evidence="1">
    <location>
        <begin position="109"/>
        <end position="131"/>
    </location>
</feature>
<dbReference type="InterPro" id="IPR002656">
    <property type="entry name" value="Acyl_transf_3_dom"/>
</dbReference>
<keyword evidence="1" id="KW-1133">Transmembrane helix</keyword>
<organism evidence="3 4">
    <name type="scientific">Penicillium malachiteum</name>
    <dbReference type="NCBI Taxonomy" id="1324776"/>
    <lineage>
        <taxon>Eukaryota</taxon>
        <taxon>Fungi</taxon>
        <taxon>Dikarya</taxon>
        <taxon>Ascomycota</taxon>
        <taxon>Pezizomycotina</taxon>
        <taxon>Eurotiomycetes</taxon>
        <taxon>Eurotiomycetidae</taxon>
        <taxon>Eurotiales</taxon>
        <taxon>Aspergillaceae</taxon>
        <taxon>Penicillium</taxon>
    </lineage>
</organism>
<feature type="transmembrane region" description="Helical" evidence="1">
    <location>
        <begin position="195"/>
        <end position="212"/>
    </location>
</feature>
<dbReference type="PANTHER" id="PTHR23028:SF134">
    <property type="entry name" value="PUTATIVE (AFU_ORTHOLOGUE AFUA_4G08520)-RELATED"/>
    <property type="match status" value="1"/>
</dbReference>
<dbReference type="Pfam" id="PF01757">
    <property type="entry name" value="Acyl_transf_3"/>
    <property type="match status" value="1"/>
</dbReference>
<reference evidence="3" key="2">
    <citation type="submission" date="2023-01" db="EMBL/GenBank/DDBJ databases">
        <authorList>
            <person name="Petersen C."/>
        </authorList>
    </citation>
    <scope>NUCLEOTIDE SEQUENCE</scope>
    <source>
        <strain evidence="3">IBT 17514</strain>
    </source>
</reference>
<dbReference type="PANTHER" id="PTHR23028">
    <property type="entry name" value="ACETYLTRANSFERASE"/>
    <property type="match status" value="1"/>
</dbReference>
<evidence type="ECO:0000313" key="4">
    <source>
        <dbReference type="Proteomes" id="UP001215712"/>
    </source>
</evidence>
<feature type="transmembrane region" description="Helical" evidence="1">
    <location>
        <begin position="219"/>
        <end position="245"/>
    </location>
</feature>
<proteinExistence type="predicted"/>
<feature type="domain" description="Acyltransferase 3" evidence="2">
    <location>
        <begin position="5"/>
        <end position="398"/>
    </location>
</feature>
<keyword evidence="3" id="KW-0808">Transferase</keyword>
<dbReference type="AlphaFoldDB" id="A0AAD6MTL5"/>
<dbReference type="EMBL" id="JAQJAN010000012">
    <property type="protein sequence ID" value="KAJ5716409.1"/>
    <property type="molecule type" value="Genomic_DNA"/>
</dbReference>
<dbReference type="Proteomes" id="UP001215712">
    <property type="component" value="Unassembled WGS sequence"/>
</dbReference>
<reference evidence="3" key="1">
    <citation type="journal article" date="2023" name="IMA Fungus">
        <title>Comparative genomic study of the Penicillium genus elucidates a diverse pangenome and 15 lateral gene transfer events.</title>
        <authorList>
            <person name="Petersen C."/>
            <person name="Sorensen T."/>
            <person name="Nielsen M.R."/>
            <person name="Sondergaard T.E."/>
            <person name="Sorensen J.L."/>
            <person name="Fitzpatrick D.A."/>
            <person name="Frisvad J.C."/>
            <person name="Nielsen K.L."/>
        </authorList>
    </citation>
    <scope>NUCLEOTIDE SEQUENCE</scope>
    <source>
        <strain evidence="3">IBT 17514</strain>
    </source>
</reference>
<evidence type="ECO:0000256" key="1">
    <source>
        <dbReference type="SAM" id="Phobius"/>
    </source>
</evidence>
<dbReference type="InterPro" id="IPR050879">
    <property type="entry name" value="Acyltransferase_3"/>
</dbReference>
<keyword evidence="1" id="KW-0472">Membrane</keyword>
<feature type="transmembrane region" description="Helical" evidence="1">
    <location>
        <begin position="290"/>
        <end position="309"/>
    </location>
</feature>
<keyword evidence="3" id="KW-0012">Acyltransferase</keyword>
<keyword evidence="1" id="KW-0812">Transmembrane</keyword>
<comment type="caution">
    <text evidence="3">The sequence shown here is derived from an EMBL/GenBank/DDBJ whole genome shotgun (WGS) entry which is preliminary data.</text>
</comment>
<feature type="transmembrane region" description="Helical" evidence="1">
    <location>
        <begin position="12"/>
        <end position="35"/>
    </location>
</feature>
<feature type="transmembrane region" description="Helical" evidence="1">
    <location>
        <begin position="423"/>
        <end position="445"/>
    </location>
</feature>
<name>A0AAD6MTL5_9EURO</name>
<evidence type="ECO:0000313" key="3">
    <source>
        <dbReference type="EMBL" id="KAJ5716409.1"/>
    </source>
</evidence>